<dbReference type="AlphaFoldDB" id="A0A0R1NMB8"/>
<dbReference type="Proteomes" id="UP000051311">
    <property type="component" value="Unassembled WGS sequence"/>
</dbReference>
<proteinExistence type="predicted"/>
<dbReference type="PATRIC" id="fig|1423748.3.peg.1496"/>
<sequence length="171" mass="20265">MLLFAEVGRIIIDFASIYFLNKGVTTLTEEEKNAQAQAYKETEEENDDLKVVMPEANKTTMPKEEFKEQPDYLKVFANFYIAQFDEDDLEIINLYDENHNMVDINSYLLNNIHFPRKKLVEHVLQYHDYNFKNLLDVMVEKTGVKPEDMLTYEAWDKWYEEQRAKISSSLS</sequence>
<comment type="caution">
    <text evidence="1">The sequence shown here is derived from an EMBL/GenBank/DDBJ whole genome shotgun (WGS) entry which is preliminary data.</text>
</comment>
<name>A0A0R1NMB8_9LACO</name>
<organism evidence="1 2">
    <name type="scientific">Lactobacillus gallinarum DSM 10532 = JCM 2011</name>
    <dbReference type="NCBI Taxonomy" id="1423748"/>
    <lineage>
        <taxon>Bacteria</taxon>
        <taxon>Bacillati</taxon>
        <taxon>Bacillota</taxon>
        <taxon>Bacilli</taxon>
        <taxon>Lactobacillales</taxon>
        <taxon>Lactobacillaceae</taxon>
        <taxon>Lactobacillus</taxon>
    </lineage>
</organism>
<dbReference type="eggNOG" id="ENOG50309S8">
    <property type="taxonomic scope" value="Bacteria"/>
</dbReference>
<dbReference type="EMBL" id="AZEL01000047">
    <property type="protein sequence ID" value="KRL21350.1"/>
    <property type="molecule type" value="Genomic_DNA"/>
</dbReference>
<evidence type="ECO:0000313" key="2">
    <source>
        <dbReference type="Proteomes" id="UP000051311"/>
    </source>
</evidence>
<accession>A0A0R1NMB8</accession>
<dbReference type="STRING" id="1423748.FC37_GL001435"/>
<protein>
    <submittedName>
        <fullName evidence="1">Uncharacterized protein</fullName>
    </submittedName>
</protein>
<reference evidence="1 2" key="1">
    <citation type="journal article" date="2015" name="Genome Announc.">
        <title>Expanding the biotechnology potential of lactobacilli through comparative genomics of 213 strains and associated genera.</title>
        <authorList>
            <person name="Sun Z."/>
            <person name="Harris H.M."/>
            <person name="McCann A."/>
            <person name="Guo C."/>
            <person name="Argimon S."/>
            <person name="Zhang W."/>
            <person name="Yang X."/>
            <person name="Jeffery I.B."/>
            <person name="Cooney J.C."/>
            <person name="Kagawa T.F."/>
            <person name="Liu W."/>
            <person name="Song Y."/>
            <person name="Salvetti E."/>
            <person name="Wrobel A."/>
            <person name="Rasinkangas P."/>
            <person name="Parkhill J."/>
            <person name="Rea M.C."/>
            <person name="O'Sullivan O."/>
            <person name="Ritari J."/>
            <person name="Douillard F.P."/>
            <person name="Paul Ross R."/>
            <person name="Yang R."/>
            <person name="Briner A.E."/>
            <person name="Felis G.E."/>
            <person name="de Vos W.M."/>
            <person name="Barrangou R."/>
            <person name="Klaenhammer T.R."/>
            <person name="Caufield P.W."/>
            <person name="Cui Y."/>
            <person name="Zhang H."/>
            <person name="O'Toole P.W."/>
        </authorList>
    </citation>
    <scope>NUCLEOTIDE SEQUENCE [LARGE SCALE GENOMIC DNA]</scope>
    <source>
        <strain evidence="1 2">DSM 10532</strain>
    </source>
</reference>
<evidence type="ECO:0000313" key="1">
    <source>
        <dbReference type="EMBL" id="KRL21350.1"/>
    </source>
</evidence>
<gene>
    <name evidence="1" type="ORF">FC37_GL001435</name>
</gene>